<protein>
    <submittedName>
        <fullName evidence="2">Uncharacterized protein</fullName>
    </submittedName>
</protein>
<accession>A0A5M3WYL6</accession>
<evidence type="ECO:0000256" key="1">
    <source>
        <dbReference type="SAM" id="Phobius"/>
    </source>
</evidence>
<sequence>MMGTAAPEVTEGSEIEAGFGAAIAGAAYGTLAVLGVVLGVLGGFSHAWEVLGVPAAAIGWVVVLFAVPYGMGRLMRTRMAALILVVGWMATVFLFAGRRPEGDLTIAANVAGYVYLYGGAVAVLVAILLIPSTGGSWLIRQNVRIK</sequence>
<dbReference type="InterPro" id="IPR046095">
    <property type="entry name" value="DUF6113"/>
</dbReference>
<feature type="transmembrane region" description="Helical" evidence="1">
    <location>
        <begin position="116"/>
        <end position="139"/>
    </location>
</feature>
<proteinExistence type="predicted"/>
<dbReference type="Proteomes" id="UP000331127">
    <property type="component" value="Unassembled WGS sequence"/>
</dbReference>
<dbReference type="AlphaFoldDB" id="A0A5M3WYL6"/>
<dbReference type="EMBL" id="BLAE01000061">
    <property type="protein sequence ID" value="GES14587.1"/>
    <property type="molecule type" value="Genomic_DNA"/>
</dbReference>
<keyword evidence="1" id="KW-1133">Transmembrane helix</keyword>
<keyword evidence="3" id="KW-1185">Reference proteome</keyword>
<dbReference type="Pfam" id="PF19608">
    <property type="entry name" value="DUF6113"/>
    <property type="match status" value="1"/>
</dbReference>
<feature type="transmembrane region" description="Helical" evidence="1">
    <location>
        <begin position="21"/>
        <end position="41"/>
    </location>
</feature>
<reference evidence="2 3" key="1">
    <citation type="submission" date="2019-10" db="EMBL/GenBank/DDBJ databases">
        <title>Whole genome shotgun sequence of Acrocarpospora macrocephala NBRC 16266.</title>
        <authorList>
            <person name="Ichikawa N."/>
            <person name="Kimura A."/>
            <person name="Kitahashi Y."/>
            <person name="Komaki H."/>
            <person name="Oguchi A."/>
        </authorList>
    </citation>
    <scope>NUCLEOTIDE SEQUENCE [LARGE SCALE GENOMIC DNA]</scope>
    <source>
        <strain evidence="2 3">NBRC 16266</strain>
    </source>
</reference>
<evidence type="ECO:0000313" key="3">
    <source>
        <dbReference type="Proteomes" id="UP000331127"/>
    </source>
</evidence>
<evidence type="ECO:0000313" key="2">
    <source>
        <dbReference type="EMBL" id="GES14587.1"/>
    </source>
</evidence>
<name>A0A5M3WYL6_9ACTN</name>
<comment type="caution">
    <text evidence="2">The sequence shown here is derived from an EMBL/GenBank/DDBJ whole genome shotgun (WGS) entry which is preliminary data.</text>
</comment>
<keyword evidence="1" id="KW-0472">Membrane</keyword>
<feature type="transmembrane region" description="Helical" evidence="1">
    <location>
        <begin position="47"/>
        <end position="67"/>
    </location>
</feature>
<organism evidence="2 3">
    <name type="scientific">Acrocarpospora macrocephala</name>
    <dbReference type="NCBI Taxonomy" id="150177"/>
    <lineage>
        <taxon>Bacteria</taxon>
        <taxon>Bacillati</taxon>
        <taxon>Actinomycetota</taxon>
        <taxon>Actinomycetes</taxon>
        <taxon>Streptosporangiales</taxon>
        <taxon>Streptosporangiaceae</taxon>
        <taxon>Acrocarpospora</taxon>
    </lineage>
</organism>
<keyword evidence="1" id="KW-0812">Transmembrane</keyword>
<feature type="transmembrane region" description="Helical" evidence="1">
    <location>
        <begin position="79"/>
        <end position="96"/>
    </location>
</feature>
<gene>
    <name evidence="2" type="ORF">Amac_081840</name>
</gene>